<protein>
    <submittedName>
        <fullName evidence="1">Uncharacterized protein</fullName>
    </submittedName>
</protein>
<keyword evidence="2" id="KW-1185">Reference proteome</keyword>
<comment type="caution">
    <text evidence="1">The sequence shown here is derived from an EMBL/GenBank/DDBJ whole genome shotgun (WGS) entry which is preliminary data.</text>
</comment>
<proteinExistence type="predicted"/>
<accession>A0AAV5M898</accession>
<evidence type="ECO:0000313" key="1">
    <source>
        <dbReference type="EMBL" id="GKV46054.1"/>
    </source>
</evidence>
<dbReference type="EMBL" id="BPVZ01000201">
    <property type="protein sequence ID" value="GKV46054.1"/>
    <property type="molecule type" value="Genomic_DNA"/>
</dbReference>
<name>A0AAV5M898_9ROSI</name>
<dbReference type="Proteomes" id="UP001054252">
    <property type="component" value="Unassembled WGS sequence"/>
</dbReference>
<reference evidence="1 2" key="1">
    <citation type="journal article" date="2021" name="Commun. Biol.">
        <title>The genome of Shorea leprosula (Dipterocarpaceae) highlights the ecological relevance of drought in aseasonal tropical rainforests.</title>
        <authorList>
            <person name="Ng K.K.S."/>
            <person name="Kobayashi M.J."/>
            <person name="Fawcett J.A."/>
            <person name="Hatakeyama M."/>
            <person name="Paape T."/>
            <person name="Ng C.H."/>
            <person name="Ang C.C."/>
            <person name="Tnah L.H."/>
            <person name="Lee C.T."/>
            <person name="Nishiyama T."/>
            <person name="Sese J."/>
            <person name="O'Brien M.J."/>
            <person name="Copetti D."/>
            <person name="Mohd Noor M.I."/>
            <person name="Ong R.C."/>
            <person name="Putra M."/>
            <person name="Sireger I.Z."/>
            <person name="Indrioko S."/>
            <person name="Kosugi Y."/>
            <person name="Izuno A."/>
            <person name="Isagi Y."/>
            <person name="Lee S.L."/>
            <person name="Shimizu K.K."/>
        </authorList>
    </citation>
    <scope>NUCLEOTIDE SEQUENCE [LARGE SCALE GENOMIC DNA]</scope>
    <source>
        <strain evidence="1">214</strain>
    </source>
</reference>
<dbReference type="AlphaFoldDB" id="A0AAV5M898"/>
<evidence type="ECO:0000313" key="2">
    <source>
        <dbReference type="Proteomes" id="UP001054252"/>
    </source>
</evidence>
<sequence length="100" mass="11947">MEEEERKFNEEFSNFFEMWDWEFVNLQDLFVTSDENLEVKMIQTGRLEAVTAVNSSCFVAIGNPFERAEALKRKREEELDEARWGKRPATAYIPNWWVYG</sequence>
<gene>
    <name evidence="1" type="ORF">SLEP1_g53067</name>
</gene>
<organism evidence="1 2">
    <name type="scientific">Rubroshorea leprosula</name>
    <dbReference type="NCBI Taxonomy" id="152421"/>
    <lineage>
        <taxon>Eukaryota</taxon>
        <taxon>Viridiplantae</taxon>
        <taxon>Streptophyta</taxon>
        <taxon>Embryophyta</taxon>
        <taxon>Tracheophyta</taxon>
        <taxon>Spermatophyta</taxon>
        <taxon>Magnoliopsida</taxon>
        <taxon>eudicotyledons</taxon>
        <taxon>Gunneridae</taxon>
        <taxon>Pentapetalae</taxon>
        <taxon>rosids</taxon>
        <taxon>malvids</taxon>
        <taxon>Malvales</taxon>
        <taxon>Dipterocarpaceae</taxon>
        <taxon>Rubroshorea</taxon>
    </lineage>
</organism>